<evidence type="ECO:0000313" key="2">
    <source>
        <dbReference type="EMBL" id="ALO25274.1"/>
    </source>
</evidence>
<dbReference type="PANTHER" id="PTHR46889:SF4">
    <property type="entry name" value="TRANSPOSASE INSO FOR INSERTION SEQUENCE ELEMENT IS911B-RELATED"/>
    <property type="match status" value="1"/>
</dbReference>
<protein>
    <submittedName>
        <fullName evidence="2">Putative IS1236 transposase</fullName>
    </submittedName>
</protein>
<organism evidence="2">
    <name type="scientific">Leptospira borgpetersenii serovar Ballum</name>
    <dbReference type="NCBI Taxonomy" id="280505"/>
    <lineage>
        <taxon>Bacteria</taxon>
        <taxon>Pseudomonadati</taxon>
        <taxon>Spirochaetota</taxon>
        <taxon>Spirochaetia</taxon>
        <taxon>Leptospirales</taxon>
        <taxon>Leptospiraceae</taxon>
        <taxon>Leptospira</taxon>
    </lineage>
</organism>
<reference evidence="2 3" key="1">
    <citation type="journal article" date="2015" name="PLoS Negl. Trop. Dis.">
        <title>Distribution of Plasmids in Distinct Leptospira Pathogenic Species.</title>
        <authorList>
            <person name="Wang Y."/>
            <person name="Zhuang X."/>
            <person name="Zhong Y."/>
            <person name="Zhang C."/>
            <person name="Zhang Y."/>
            <person name="Zeng L."/>
            <person name="Zhu Y."/>
            <person name="He P."/>
            <person name="Dong K."/>
            <person name="Pal U."/>
            <person name="Guo X."/>
            <person name="Qin J."/>
        </authorList>
    </citation>
    <scope>NUCLEOTIDE SEQUENCE [LARGE SCALE GENOMIC DNA]</scope>
    <source>
        <strain evidence="2 3">56604</strain>
    </source>
</reference>
<dbReference type="InterPro" id="IPR001584">
    <property type="entry name" value="Integrase_cat-core"/>
</dbReference>
<evidence type="ECO:0000259" key="1">
    <source>
        <dbReference type="Pfam" id="PF13333"/>
    </source>
</evidence>
<dbReference type="Gene3D" id="3.30.420.10">
    <property type="entry name" value="Ribonuclease H-like superfamily/Ribonuclease H"/>
    <property type="match status" value="1"/>
</dbReference>
<dbReference type="PATRIC" id="fig|280505.15.peg.932"/>
<dbReference type="InterPro" id="IPR036397">
    <property type="entry name" value="RNaseH_sf"/>
</dbReference>
<evidence type="ECO:0000313" key="3">
    <source>
        <dbReference type="Proteomes" id="UP000058857"/>
    </source>
</evidence>
<dbReference type="InterPro" id="IPR012337">
    <property type="entry name" value="RNaseH-like_sf"/>
</dbReference>
<dbReference type="EMBL" id="CP012029">
    <property type="protein sequence ID" value="ALO25274.1"/>
    <property type="molecule type" value="Genomic_DNA"/>
</dbReference>
<dbReference type="Proteomes" id="UP000058857">
    <property type="component" value="Chromosome 1"/>
</dbReference>
<dbReference type="GO" id="GO:0015074">
    <property type="term" value="P:DNA integration"/>
    <property type="evidence" value="ECO:0007669"/>
    <property type="project" value="InterPro"/>
</dbReference>
<dbReference type="Pfam" id="PF13333">
    <property type="entry name" value="rve_2"/>
    <property type="match status" value="1"/>
</dbReference>
<dbReference type="SUPFAM" id="SSF53098">
    <property type="entry name" value="Ribonuclease H-like"/>
    <property type="match status" value="1"/>
</dbReference>
<name>A0A0S2INP9_LEPBO</name>
<dbReference type="PANTHER" id="PTHR46889">
    <property type="entry name" value="TRANSPOSASE INSF FOR INSERTION SEQUENCE IS3B-RELATED"/>
    <property type="match status" value="1"/>
</dbReference>
<gene>
    <name evidence="2" type="ORF">LBBP_00956</name>
</gene>
<dbReference type="InterPro" id="IPR050900">
    <property type="entry name" value="Transposase_IS3/IS150/IS904"/>
</dbReference>
<feature type="domain" description="Integrase catalytic" evidence="1">
    <location>
        <begin position="26"/>
        <end position="79"/>
    </location>
</feature>
<sequence>MTARSKKSFIQSMSRKGNCYDNALMESFFKTLKVEEVYKRKFNTIQEAQYFLFDYIERYYNRKRRHSALGYLSPVEFRERITA</sequence>
<accession>A0A0S2INP9</accession>
<dbReference type="AlphaFoldDB" id="A0A0S2INP9"/>
<proteinExistence type="predicted"/>
<dbReference type="GO" id="GO:0003676">
    <property type="term" value="F:nucleic acid binding"/>
    <property type="evidence" value="ECO:0007669"/>
    <property type="project" value="InterPro"/>
</dbReference>